<name>A0A2W7MW22_9RHOB</name>
<dbReference type="Proteomes" id="UP000248916">
    <property type="component" value="Unassembled WGS sequence"/>
</dbReference>
<proteinExistence type="predicted"/>
<sequence length="147" mass="15995">MEADTIWGHKIRRKPNGRRIWPAALKGEAVRRIRVDGEKPRDVAAEVGITDAHVRKWMRVSDAPAIIAGGTSPFVEMRVEGGSALTESEQASKLHEFDRLSNNTLSAPVNPPSCRLIFRDLALEFPASINAAALASFVAVLREGAPS</sequence>
<gene>
    <name evidence="1" type="ORF">LX81_04247</name>
</gene>
<dbReference type="GO" id="GO:0043565">
    <property type="term" value="F:sequence-specific DNA binding"/>
    <property type="evidence" value="ECO:0007669"/>
    <property type="project" value="InterPro"/>
</dbReference>
<dbReference type="AlphaFoldDB" id="A0A2W7MW22"/>
<dbReference type="EMBL" id="QKZL01000048">
    <property type="protein sequence ID" value="PZX10327.1"/>
    <property type="molecule type" value="Genomic_DNA"/>
</dbReference>
<evidence type="ECO:0000313" key="2">
    <source>
        <dbReference type="Proteomes" id="UP000248916"/>
    </source>
</evidence>
<accession>A0A2W7MW22</accession>
<evidence type="ECO:0008006" key="3">
    <source>
        <dbReference type="Google" id="ProtNLM"/>
    </source>
</evidence>
<keyword evidence="2" id="KW-1185">Reference proteome</keyword>
<evidence type="ECO:0000313" key="1">
    <source>
        <dbReference type="EMBL" id="PZX10327.1"/>
    </source>
</evidence>
<comment type="caution">
    <text evidence="1">The sequence shown here is derived from an EMBL/GenBank/DDBJ whole genome shotgun (WGS) entry which is preliminary data.</text>
</comment>
<dbReference type="SUPFAM" id="SSF48295">
    <property type="entry name" value="TrpR-like"/>
    <property type="match status" value="1"/>
</dbReference>
<organism evidence="1 2">
    <name type="scientific">Palleronia aestuarii</name>
    <dbReference type="NCBI Taxonomy" id="568105"/>
    <lineage>
        <taxon>Bacteria</taxon>
        <taxon>Pseudomonadati</taxon>
        <taxon>Pseudomonadota</taxon>
        <taxon>Alphaproteobacteria</taxon>
        <taxon>Rhodobacterales</taxon>
        <taxon>Roseobacteraceae</taxon>
        <taxon>Palleronia</taxon>
    </lineage>
</organism>
<reference evidence="1 2" key="1">
    <citation type="submission" date="2018-06" db="EMBL/GenBank/DDBJ databases">
        <title>Genomic Encyclopedia of Archaeal and Bacterial Type Strains, Phase II (KMG-II): from individual species to whole genera.</title>
        <authorList>
            <person name="Goeker M."/>
        </authorList>
    </citation>
    <scope>NUCLEOTIDE SEQUENCE [LARGE SCALE GENOMIC DNA]</scope>
    <source>
        <strain evidence="1 2">DSM 22009</strain>
    </source>
</reference>
<dbReference type="InterPro" id="IPR010921">
    <property type="entry name" value="Trp_repressor/repl_initiator"/>
</dbReference>
<protein>
    <recommendedName>
        <fullName evidence="3">Transposase</fullName>
    </recommendedName>
</protein>